<dbReference type="PANTHER" id="PTHR30332:SF25">
    <property type="entry name" value="SECRETIN XPSD"/>
    <property type="match status" value="1"/>
</dbReference>
<feature type="domain" description="NolW-like" evidence="14">
    <location>
        <begin position="196"/>
        <end position="255"/>
    </location>
</feature>
<comment type="subcellular location">
    <subcellularLocation>
        <location evidence="1 10">Cell outer membrane</location>
    </subcellularLocation>
</comment>
<dbReference type="Pfam" id="PF00263">
    <property type="entry name" value="Secretin"/>
    <property type="match status" value="1"/>
</dbReference>
<sequence length="784" mass="83991">MRFRLTILLLSLGLALLGGCATPGPKDARRADGDILTADTILKPATPLPTDDGVSGIAISPEARSDRPPPKPEIEVGTAQFYKKQPGPSTGSSGEGQVTFNFENQPIQAVVKAILGDMLQENYTIAPNVGGNVTYSTSKPIRREDAMAVLEMLLSWTGNAMVREGGRYTVLQAKDAIAGKLTPRVSATQQPGYALRIFPLKYVSPSEMAKLLKPYAKPDAFVSVDPNRSLLVLAGNPAELDNYQRTIDTFDIDWMKGMSIGVFAMQHVEVAKLMPDLDTLFGAKGESPLAGMFRFMPIEQTNSMVVITPQPEYLKQAEEWLYRLDRGGAENSTQLYIYNVKNLKAVDIADYLSQIFLGTAGTSHSSSSSGRVGQGLRPITLGGLGGSGGGSMNYQNSLRPQAKEEKAAPVSSSPAAAAGAGGKKETDIRISAIEENNQLMIMAQPVEWEQIQAAIRKLDVQPLQVQIEARILEVSLTGGLSYGVQWYLAGLIGTADGSAQGNGNYTYPGFTGNSHDRHRTSLGATGNTGPTNNGGFFYSFLNKNFEVAINALEKEGQAKTLSAPSLVVLNNQEAQINVGSQLPVTQTSVIGLNGVGSTTGTGYSSVQYLNTGVQLSVTPRVNPGGLVYIDVQQEVSNPPAGYSSTSGTNPAIEQRQLQTQIAVQSGQTIMLGGLIRDIDNTSDTHVPLLGRIPVIGNLFGNTSHDKQRTELIVLITPRVIASSDDARQVTEDYSRQFESLRPLRTSNAQAAPAREPAPEPARTYPAQDAATPRDDANKEPSRDH</sequence>
<dbReference type="InterPro" id="IPR004845">
    <property type="entry name" value="T2SS_GspD_CS"/>
</dbReference>
<keyword evidence="4" id="KW-1134">Transmembrane beta strand</keyword>
<feature type="compositionally biased region" description="Low complexity" evidence="11">
    <location>
        <begin position="748"/>
        <end position="766"/>
    </location>
</feature>
<dbReference type="Pfam" id="PF21305">
    <property type="entry name" value="type_II_gspD_N0"/>
    <property type="match status" value="1"/>
</dbReference>
<dbReference type="InterPro" id="IPR050810">
    <property type="entry name" value="Bact_Secretion_Sys_Channel"/>
</dbReference>
<dbReference type="EMBL" id="JACGXL010000004">
    <property type="protein sequence ID" value="MBA8888446.1"/>
    <property type="molecule type" value="Genomic_DNA"/>
</dbReference>
<feature type="chain" id="PRO_5032271150" evidence="12">
    <location>
        <begin position="24"/>
        <end position="784"/>
    </location>
</feature>
<protein>
    <submittedName>
        <fullName evidence="16">General secretion pathway protein D</fullName>
    </submittedName>
</protein>
<evidence type="ECO:0000313" key="17">
    <source>
        <dbReference type="Proteomes" id="UP000550401"/>
    </source>
</evidence>
<dbReference type="InterPro" id="IPR038591">
    <property type="entry name" value="NolW-like_sf"/>
</dbReference>
<gene>
    <name evidence="16" type="ORF">FHW12_002679</name>
</gene>
<dbReference type="GO" id="GO:0015627">
    <property type="term" value="C:type II protein secretion system complex"/>
    <property type="evidence" value="ECO:0007669"/>
    <property type="project" value="InterPro"/>
</dbReference>
<dbReference type="GO" id="GO:0009279">
    <property type="term" value="C:cell outer membrane"/>
    <property type="evidence" value="ECO:0007669"/>
    <property type="project" value="UniProtKB-SubCell"/>
</dbReference>
<dbReference type="Proteomes" id="UP000550401">
    <property type="component" value="Unassembled WGS sequence"/>
</dbReference>
<keyword evidence="7" id="KW-0653">Protein transport</keyword>
<feature type="domain" description="NolW-like" evidence="14">
    <location>
        <begin position="337"/>
        <end position="464"/>
    </location>
</feature>
<evidence type="ECO:0000259" key="13">
    <source>
        <dbReference type="Pfam" id="PF00263"/>
    </source>
</evidence>
<keyword evidence="3 10" id="KW-0813">Transport</keyword>
<evidence type="ECO:0000259" key="14">
    <source>
        <dbReference type="Pfam" id="PF03958"/>
    </source>
</evidence>
<evidence type="ECO:0000256" key="5">
    <source>
        <dbReference type="ARBA" id="ARBA00022692"/>
    </source>
</evidence>
<evidence type="ECO:0000256" key="12">
    <source>
        <dbReference type="SAM" id="SignalP"/>
    </source>
</evidence>
<feature type="compositionally biased region" description="Low complexity" evidence="11">
    <location>
        <begin position="408"/>
        <end position="418"/>
    </location>
</feature>
<dbReference type="PRINTS" id="PR01032">
    <property type="entry name" value="PHAGEIV"/>
</dbReference>
<dbReference type="PRINTS" id="PR00811">
    <property type="entry name" value="BCTERIALGSPD"/>
</dbReference>
<dbReference type="PROSITE" id="PS51257">
    <property type="entry name" value="PROKAR_LIPOPROTEIN"/>
    <property type="match status" value="1"/>
</dbReference>
<feature type="domain" description="Type II/III secretion system secretin-like" evidence="13">
    <location>
        <begin position="551"/>
        <end position="720"/>
    </location>
</feature>
<dbReference type="PANTHER" id="PTHR30332">
    <property type="entry name" value="PROBABLE GENERAL SECRETION PATHWAY PROTEIN D"/>
    <property type="match status" value="1"/>
</dbReference>
<keyword evidence="8" id="KW-0472">Membrane</keyword>
<name>A0A839F1G8_9GAMM</name>
<feature type="compositionally biased region" description="Basic and acidic residues" evidence="11">
    <location>
        <begin position="771"/>
        <end position="784"/>
    </location>
</feature>
<evidence type="ECO:0000256" key="11">
    <source>
        <dbReference type="SAM" id="MobiDB-lite"/>
    </source>
</evidence>
<keyword evidence="6 12" id="KW-0732">Signal</keyword>
<evidence type="ECO:0000256" key="3">
    <source>
        <dbReference type="ARBA" id="ARBA00022448"/>
    </source>
</evidence>
<feature type="region of interest" description="Disordered" evidence="11">
    <location>
        <begin position="384"/>
        <end position="422"/>
    </location>
</feature>
<accession>A0A839F1G8</accession>
<feature type="compositionally biased region" description="Basic and acidic residues" evidence="11">
    <location>
        <begin position="63"/>
        <end position="74"/>
    </location>
</feature>
<comment type="caution">
    <text evidence="16">The sequence shown here is derived from an EMBL/GenBank/DDBJ whole genome shotgun (WGS) entry which is preliminary data.</text>
</comment>
<dbReference type="RefSeq" id="WP_310735237.1">
    <property type="nucleotide sequence ID" value="NZ_JACGXL010000004.1"/>
</dbReference>
<evidence type="ECO:0000256" key="10">
    <source>
        <dbReference type="RuleBase" id="RU004004"/>
    </source>
</evidence>
<evidence type="ECO:0000256" key="1">
    <source>
        <dbReference type="ARBA" id="ARBA00004442"/>
    </source>
</evidence>
<evidence type="ECO:0000256" key="6">
    <source>
        <dbReference type="ARBA" id="ARBA00022729"/>
    </source>
</evidence>
<evidence type="ECO:0000256" key="2">
    <source>
        <dbReference type="ARBA" id="ARBA00006980"/>
    </source>
</evidence>
<dbReference type="InterPro" id="IPR005644">
    <property type="entry name" value="NolW-like"/>
</dbReference>
<reference evidence="16 17" key="1">
    <citation type="submission" date="2020-07" db="EMBL/GenBank/DDBJ databases">
        <title>Genomic Encyclopedia of Type Strains, Phase IV (KMG-V): Genome sequencing to study the core and pangenomes of soil and plant-associated prokaryotes.</title>
        <authorList>
            <person name="Whitman W."/>
        </authorList>
    </citation>
    <scope>NUCLEOTIDE SEQUENCE [LARGE SCALE GENOMIC DNA]</scope>
    <source>
        <strain evidence="16 17">RH2WT43</strain>
    </source>
</reference>
<dbReference type="NCBIfam" id="TIGR02517">
    <property type="entry name" value="type_II_gspD"/>
    <property type="match status" value="1"/>
</dbReference>
<feature type="region of interest" description="Disordered" evidence="11">
    <location>
        <begin position="726"/>
        <end position="784"/>
    </location>
</feature>
<feature type="domain" description="GspD-like N0" evidence="15">
    <location>
        <begin position="101"/>
        <end position="166"/>
    </location>
</feature>
<feature type="region of interest" description="Disordered" evidence="11">
    <location>
        <begin position="43"/>
        <end position="74"/>
    </location>
</feature>
<feature type="compositionally biased region" description="Basic and acidic residues" evidence="11">
    <location>
        <begin position="726"/>
        <end position="735"/>
    </location>
</feature>
<evidence type="ECO:0000256" key="9">
    <source>
        <dbReference type="ARBA" id="ARBA00023237"/>
    </source>
</evidence>
<evidence type="ECO:0000313" key="16">
    <source>
        <dbReference type="EMBL" id="MBA8888446.1"/>
    </source>
</evidence>
<evidence type="ECO:0000256" key="8">
    <source>
        <dbReference type="ARBA" id="ARBA00023136"/>
    </source>
</evidence>
<evidence type="ECO:0000256" key="7">
    <source>
        <dbReference type="ARBA" id="ARBA00022927"/>
    </source>
</evidence>
<dbReference type="InterPro" id="IPR013356">
    <property type="entry name" value="T2SS_GspD"/>
</dbReference>
<organism evidence="16 17">
    <name type="scientific">Dokdonella fugitiva</name>
    <dbReference type="NCBI Taxonomy" id="328517"/>
    <lineage>
        <taxon>Bacteria</taxon>
        <taxon>Pseudomonadati</taxon>
        <taxon>Pseudomonadota</taxon>
        <taxon>Gammaproteobacteria</taxon>
        <taxon>Lysobacterales</taxon>
        <taxon>Rhodanobacteraceae</taxon>
        <taxon>Dokdonella</taxon>
    </lineage>
</organism>
<dbReference type="Gene3D" id="3.55.50.30">
    <property type="match status" value="1"/>
</dbReference>
<comment type="similarity">
    <text evidence="2">Belongs to the bacterial secretin family. GSP D subfamily.</text>
</comment>
<dbReference type="InterPro" id="IPR004846">
    <property type="entry name" value="T2SS/T3SS_dom"/>
</dbReference>
<dbReference type="Pfam" id="PF03958">
    <property type="entry name" value="Secretin_N"/>
    <property type="match status" value="2"/>
</dbReference>
<keyword evidence="17" id="KW-1185">Reference proteome</keyword>
<dbReference type="InterPro" id="IPR049371">
    <property type="entry name" value="GspD-like_N0"/>
</dbReference>
<dbReference type="GO" id="GO:0015628">
    <property type="term" value="P:protein secretion by the type II secretion system"/>
    <property type="evidence" value="ECO:0007669"/>
    <property type="project" value="InterPro"/>
</dbReference>
<dbReference type="PROSITE" id="PS00875">
    <property type="entry name" value="T2SP_D"/>
    <property type="match status" value="1"/>
</dbReference>
<proteinExistence type="inferred from homology"/>
<dbReference type="Gene3D" id="3.30.1370.120">
    <property type="match status" value="2"/>
</dbReference>
<feature type="signal peptide" evidence="12">
    <location>
        <begin position="1"/>
        <end position="23"/>
    </location>
</feature>
<evidence type="ECO:0000256" key="4">
    <source>
        <dbReference type="ARBA" id="ARBA00022452"/>
    </source>
</evidence>
<dbReference type="InterPro" id="IPR001775">
    <property type="entry name" value="GspD/PilQ"/>
</dbReference>
<dbReference type="AlphaFoldDB" id="A0A839F1G8"/>
<keyword evidence="5" id="KW-0812">Transmembrane</keyword>
<keyword evidence="9" id="KW-0998">Cell outer membrane</keyword>
<evidence type="ECO:0000259" key="15">
    <source>
        <dbReference type="Pfam" id="PF21305"/>
    </source>
</evidence>